<dbReference type="EMBL" id="CADEBD010000279">
    <property type="protein sequence ID" value="CAB3227770.1"/>
    <property type="molecule type" value="Genomic_DNA"/>
</dbReference>
<protein>
    <submittedName>
        <fullName evidence="3">Uncharacterized protein</fullName>
    </submittedName>
</protein>
<evidence type="ECO:0000313" key="4">
    <source>
        <dbReference type="Proteomes" id="UP000494106"/>
    </source>
</evidence>
<keyword evidence="4" id="KW-1185">Reference proteome</keyword>
<feature type="region of interest" description="Disordered" evidence="1">
    <location>
        <begin position="72"/>
        <end position="136"/>
    </location>
</feature>
<gene>
    <name evidence="3" type="ORF">APLA_LOCUS16541</name>
    <name evidence="2" type="ORF">APLA_LOCUS3252</name>
</gene>
<name>A0A8S1B750_ARCPL</name>
<evidence type="ECO:0000313" key="2">
    <source>
        <dbReference type="EMBL" id="CAB3227770.1"/>
    </source>
</evidence>
<dbReference type="Proteomes" id="UP000494256">
    <property type="component" value="Unassembled WGS sequence"/>
</dbReference>
<accession>A0A8S1B750</accession>
<proteinExistence type="predicted"/>
<evidence type="ECO:0000256" key="1">
    <source>
        <dbReference type="SAM" id="MobiDB-lite"/>
    </source>
</evidence>
<evidence type="ECO:0000313" key="3">
    <source>
        <dbReference type="EMBL" id="CAB3258495.1"/>
    </source>
</evidence>
<comment type="caution">
    <text evidence="3">The sequence shown here is derived from an EMBL/GenBank/DDBJ whole genome shotgun (WGS) entry which is preliminary data.</text>
</comment>
<organism evidence="3 4">
    <name type="scientific">Arctia plantaginis</name>
    <name type="common">Wood tiger moth</name>
    <name type="synonym">Phalaena plantaginis</name>
    <dbReference type="NCBI Taxonomy" id="874455"/>
    <lineage>
        <taxon>Eukaryota</taxon>
        <taxon>Metazoa</taxon>
        <taxon>Ecdysozoa</taxon>
        <taxon>Arthropoda</taxon>
        <taxon>Hexapoda</taxon>
        <taxon>Insecta</taxon>
        <taxon>Pterygota</taxon>
        <taxon>Neoptera</taxon>
        <taxon>Endopterygota</taxon>
        <taxon>Lepidoptera</taxon>
        <taxon>Glossata</taxon>
        <taxon>Ditrysia</taxon>
        <taxon>Noctuoidea</taxon>
        <taxon>Erebidae</taxon>
        <taxon>Arctiinae</taxon>
        <taxon>Arctia</taxon>
    </lineage>
</organism>
<dbReference type="Proteomes" id="UP000494106">
    <property type="component" value="Unassembled WGS sequence"/>
</dbReference>
<sequence>MLQSLRKFFIILTNTEQAEADLLADQRGASGRLLVTVSTRLNARVPYQVLSSLQEPARPKARDIAGTLHELKRSTATPPSGQHSSTSEYSSFKNNIYSHRLPKLIPPHKQQQRVTTPLKGTKDTVKNDNGMSQFNQ</sequence>
<reference evidence="4 5" key="1">
    <citation type="submission" date="2020-04" db="EMBL/GenBank/DDBJ databases">
        <authorList>
            <person name="Wallbank WR R."/>
            <person name="Pardo Diaz C."/>
            <person name="Kozak K."/>
            <person name="Martin S."/>
            <person name="Jiggins C."/>
            <person name="Moest M."/>
            <person name="Warren A I."/>
            <person name="Byers J.R.P. K."/>
            <person name="Montejo-Kovacevich G."/>
            <person name="Yen C E."/>
        </authorList>
    </citation>
    <scope>NUCLEOTIDE SEQUENCE [LARGE SCALE GENOMIC DNA]</scope>
</reference>
<dbReference type="AlphaFoldDB" id="A0A8S1B750"/>
<dbReference type="EMBL" id="CADEBC010000598">
    <property type="protein sequence ID" value="CAB3258495.1"/>
    <property type="molecule type" value="Genomic_DNA"/>
</dbReference>
<evidence type="ECO:0000313" key="5">
    <source>
        <dbReference type="Proteomes" id="UP000494256"/>
    </source>
</evidence>
<feature type="compositionally biased region" description="Polar residues" evidence="1">
    <location>
        <begin position="74"/>
        <end position="97"/>
    </location>
</feature>
<feature type="compositionally biased region" description="Polar residues" evidence="1">
    <location>
        <begin position="127"/>
        <end position="136"/>
    </location>
</feature>